<dbReference type="InterPro" id="IPR008258">
    <property type="entry name" value="Transglycosylase_SLT_dom_1"/>
</dbReference>
<feature type="chain" id="PRO_5016647889" evidence="2">
    <location>
        <begin position="22"/>
        <end position="225"/>
    </location>
</feature>
<dbReference type="SUPFAM" id="SSF53955">
    <property type="entry name" value="Lysozyme-like"/>
    <property type="match status" value="1"/>
</dbReference>
<evidence type="ECO:0000259" key="3">
    <source>
        <dbReference type="Pfam" id="PF01464"/>
    </source>
</evidence>
<reference evidence="4 5" key="1">
    <citation type="submission" date="2018-06" db="EMBL/GenBank/DDBJ databases">
        <authorList>
            <consortium name="Pathogen Informatics"/>
            <person name="Doyle S."/>
        </authorList>
    </citation>
    <scope>NUCLEOTIDE SEQUENCE [LARGE SCALE GENOMIC DNA]</scope>
    <source>
        <strain evidence="4 5">NCTC11190</strain>
    </source>
</reference>
<accession>A0A379MSY6</accession>
<dbReference type="PANTHER" id="PTHR37423">
    <property type="entry name" value="SOLUBLE LYTIC MUREIN TRANSGLYCOSYLASE-RELATED"/>
    <property type="match status" value="1"/>
</dbReference>
<proteinExistence type="inferred from homology"/>
<keyword evidence="5" id="KW-1185">Reference proteome</keyword>
<dbReference type="STRING" id="880526.GCA_000427365_00228"/>
<gene>
    <name evidence="4" type="primary">mltF</name>
    <name evidence="4" type="ORF">NCTC11190_01217</name>
</gene>
<dbReference type="GO" id="GO:0008933">
    <property type="term" value="F:peptidoglycan lytic transglycosylase activity"/>
    <property type="evidence" value="ECO:0007669"/>
    <property type="project" value="InterPro"/>
</dbReference>
<feature type="signal peptide" evidence="2">
    <location>
        <begin position="1"/>
        <end position="21"/>
    </location>
</feature>
<dbReference type="AlphaFoldDB" id="A0A379MSY6"/>
<evidence type="ECO:0000256" key="2">
    <source>
        <dbReference type="SAM" id="SignalP"/>
    </source>
</evidence>
<evidence type="ECO:0000313" key="5">
    <source>
        <dbReference type="Proteomes" id="UP000255233"/>
    </source>
</evidence>
<evidence type="ECO:0000313" key="4">
    <source>
        <dbReference type="EMBL" id="SUE34000.1"/>
    </source>
</evidence>
<dbReference type="InterPro" id="IPR023346">
    <property type="entry name" value="Lysozyme-like_dom_sf"/>
</dbReference>
<name>A0A379MSY6_9BACT</name>
<dbReference type="RefSeq" id="WP_037291298.1">
    <property type="nucleotide sequence ID" value="NZ_CALVFX010000013.1"/>
</dbReference>
<protein>
    <submittedName>
        <fullName evidence="4">Membrane-bound lytic murein transglycosylase F</fullName>
        <ecNumber evidence="4">4.2.2.-</ecNumber>
    </submittedName>
</protein>
<dbReference type="EC" id="4.2.2.-" evidence="4"/>
<sequence>MNLKKVVFVFALLLISDFTFTGCTHNGKRAVVSVAPTARELEIASRGQISPFDPIMRQVAHEEGMDWRLLAAIAYQESRFDPDARSRRGAQGLMQVMNSVAREFGVPIDRISDPRTNIATAVKLIKKIEGTLRFGDATSEEDRIRIVLACYNAGMGHIIDARRLAVKHGANHNSWEQLSRFVALKGTPEWADDEAVRHGAFNSGETIGFVDKVMARYSEYCENYI</sequence>
<dbReference type="Gene3D" id="1.10.530.10">
    <property type="match status" value="1"/>
</dbReference>
<organism evidence="4 5">
    <name type="scientific">Rikenella microfusus</name>
    <dbReference type="NCBI Taxonomy" id="28139"/>
    <lineage>
        <taxon>Bacteria</taxon>
        <taxon>Pseudomonadati</taxon>
        <taxon>Bacteroidota</taxon>
        <taxon>Bacteroidia</taxon>
        <taxon>Bacteroidales</taxon>
        <taxon>Rikenellaceae</taxon>
        <taxon>Rikenella</taxon>
    </lineage>
</organism>
<feature type="domain" description="Transglycosylase SLT" evidence="3">
    <location>
        <begin position="57"/>
        <end position="167"/>
    </location>
</feature>
<dbReference type="Pfam" id="PF01464">
    <property type="entry name" value="SLT"/>
    <property type="match status" value="1"/>
</dbReference>
<dbReference type="PANTHER" id="PTHR37423:SF2">
    <property type="entry name" value="MEMBRANE-BOUND LYTIC MUREIN TRANSGLYCOSYLASE C"/>
    <property type="match status" value="1"/>
</dbReference>
<dbReference type="GO" id="GO:0000270">
    <property type="term" value="P:peptidoglycan metabolic process"/>
    <property type="evidence" value="ECO:0007669"/>
    <property type="project" value="InterPro"/>
</dbReference>
<dbReference type="GO" id="GO:0016020">
    <property type="term" value="C:membrane"/>
    <property type="evidence" value="ECO:0007669"/>
    <property type="project" value="InterPro"/>
</dbReference>
<dbReference type="PROSITE" id="PS00922">
    <property type="entry name" value="TRANSGLYCOSYLASE"/>
    <property type="match status" value="1"/>
</dbReference>
<evidence type="ECO:0000256" key="1">
    <source>
        <dbReference type="ARBA" id="ARBA00007734"/>
    </source>
</evidence>
<keyword evidence="4" id="KW-0456">Lyase</keyword>
<dbReference type="Proteomes" id="UP000255233">
    <property type="component" value="Unassembled WGS sequence"/>
</dbReference>
<dbReference type="EMBL" id="UGVL01000001">
    <property type="protein sequence ID" value="SUE34000.1"/>
    <property type="molecule type" value="Genomic_DNA"/>
</dbReference>
<keyword evidence="2" id="KW-0732">Signal</keyword>
<dbReference type="InterPro" id="IPR000189">
    <property type="entry name" value="Transglyc_AS"/>
</dbReference>
<dbReference type="CDD" id="cd13403">
    <property type="entry name" value="MLTF-like"/>
    <property type="match status" value="1"/>
</dbReference>
<comment type="similarity">
    <text evidence="1">Belongs to the transglycosylase Slt family.</text>
</comment>